<gene>
    <name evidence="4" type="ORF">EAI_10498</name>
</gene>
<protein>
    <submittedName>
        <fullName evidence="4">Fatty acid synthase</fullName>
    </submittedName>
</protein>
<keyword evidence="1 2" id="KW-0808">Transferase</keyword>
<dbReference type="AlphaFoldDB" id="E2C979"/>
<keyword evidence="5" id="KW-1185">Reference proteome</keyword>
<dbReference type="Gene3D" id="3.40.47.10">
    <property type="match status" value="2"/>
</dbReference>
<dbReference type="OrthoDB" id="329835at2759"/>
<dbReference type="Pfam" id="PF02801">
    <property type="entry name" value="Ketoacyl-synt_C"/>
    <property type="match status" value="1"/>
</dbReference>
<dbReference type="InterPro" id="IPR020841">
    <property type="entry name" value="PKS_Beta-ketoAc_synthase_dom"/>
</dbReference>
<dbReference type="Proteomes" id="UP000008237">
    <property type="component" value="Unassembled WGS sequence"/>
</dbReference>
<evidence type="ECO:0000313" key="4">
    <source>
        <dbReference type="EMBL" id="EFN75501.1"/>
    </source>
</evidence>
<sequence>MENSRKYNPYVKVPPGEEIVISGIAGRFPDTDNMKELQENLFNTSDLGSDDNRRWSNVNYDMPTRSGKINNVDKFDAQYFDISPVEAHVTDPMCRLLLEHTYEALTDAGVNPKELRGTKTGVFIGSCYCETANDMLYCRAQAAGFPIIGCSRYWLANSISNWLDLTGSSYVVDTACSSSHQAIVEAYRMIRSGECDAAIVGSANLCFHPNLTFQQFQFVYSKTNCDGWKPEGIVHPSLSMQKKLLEDFYDECGITPEELSYIEAHGTGTLAGDLVEINAIDQALCSKRSTPLLVGSVKSRFGHTEAAAGLCQVAKVPKIALLVSCKV</sequence>
<dbReference type="InterPro" id="IPR016039">
    <property type="entry name" value="Thiolase-like"/>
</dbReference>
<dbReference type="InterPro" id="IPR050091">
    <property type="entry name" value="PKS_NRPS_Biosynth_Enz"/>
</dbReference>
<dbReference type="InParanoid" id="E2C979"/>
<accession>E2C979</accession>
<dbReference type="OMA" id="PRDRGWP"/>
<dbReference type="GO" id="GO:0004312">
    <property type="term" value="F:fatty acid synthase activity"/>
    <property type="evidence" value="ECO:0007669"/>
    <property type="project" value="TreeGrafter"/>
</dbReference>
<dbReference type="SMART" id="SM00825">
    <property type="entry name" value="PKS_KS"/>
    <property type="match status" value="1"/>
</dbReference>
<dbReference type="STRING" id="610380.E2C979"/>
<dbReference type="PANTHER" id="PTHR43775">
    <property type="entry name" value="FATTY ACID SYNTHASE"/>
    <property type="match status" value="1"/>
</dbReference>
<evidence type="ECO:0000313" key="5">
    <source>
        <dbReference type="Proteomes" id="UP000008237"/>
    </source>
</evidence>
<dbReference type="EMBL" id="GL453796">
    <property type="protein sequence ID" value="EFN75501.1"/>
    <property type="molecule type" value="Genomic_DNA"/>
</dbReference>
<feature type="domain" description="Ketosynthase family 3 (KS3)" evidence="3">
    <location>
        <begin position="16"/>
        <end position="327"/>
    </location>
</feature>
<dbReference type="InterPro" id="IPR014030">
    <property type="entry name" value="Ketoacyl_synth_N"/>
</dbReference>
<dbReference type="PANTHER" id="PTHR43775:SF23">
    <property type="entry name" value="FATTY ACID SYNTHASE 3"/>
    <property type="match status" value="1"/>
</dbReference>
<reference evidence="4 5" key="1">
    <citation type="journal article" date="2010" name="Science">
        <title>Genomic comparison of the ants Camponotus floridanus and Harpegnathos saltator.</title>
        <authorList>
            <person name="Bonasio R."/>
            <person name="Zhang G."/>
            <person name="Ye C."/>
            <person name="Mutti N.S."/>
            <person name="Fang X."/>
            <person name="Qin N."/>
            <person name="Donahue G."/>
            <person name="Yang P."/>
            <person name="Li Q."/>
            <person name="Li C."/>
            <person name="Zhang P."/>
            <person name="Huang Z."/>
            <person name="Berger S.L."/>
            <person name="Reinberg D."/>
            <person name="Wang J."/>
            <person name="Liebig J."/>
        </authorList>
    </citation>
    <scope>NUCLEOTIDE SEQUENCE [LARGE SCALE GENOMIC DNA]</scope>
    <source>
        <strain evidence="4 5">R22 G/1</strain>
    </source>
</reference>
<name>E2C979_HARSA</name>
<evidence type="ECO:0000256" key="2">
    <source>
        <dbReference type="RuleBase" id="RU003694"/>
    </source>
</evidence>
<evidence type="ECO:0000256" key="1">
    <source>
        <dbReference type="ARBA" id="ARBA00022679"/>
    </source>
</evidence>
<proteinExistence type="inferred from homology"/>
<dbReference type="GO" id="GO:0004315">
    <property type="term" value="F:3-oxoacyl-[acyl-carrier-protein] synthase activity"/>
    <property type="evidence" value="ECO:0007669"/>
    <property type="project" value="InterPro"/>
</dbReference>
<evidence type="ECO:0000259" key="3">
    <source>
        <dbReference type="PROSITE" id="PS52004"/>
    </source>
</evidence>
<organism evidence="5">
    <name type="scientific">Harpegnathos saltator</name>
    <name type="common">Jerdon's jumping ant</name>
    <dbReference type="NCBI Taxonomy" id="610380"/>
    <lineage>
        <taxon>Eukaryota</taxon>
        <taxon>Metazoa</taxon>
        <taxon>Ecdysozoa</taxon>
        <taxon>Arthropoda</taxon>
        <taxon>Hexapoda</taxon>
        <taxon>Insecta</taxon>
        <taxon>Pterygota</taxon>
        <taxon>Neoptera</taxon>
        <taxon>Endopterygota</taxon>
        <taxon>Hymenoptera</taxon>
        <taxon>Apocrita</taxon>
        <taxon>Aculeata</taxon>
        <taxon>Formicoidea</taxon>
        <taxon>Formicidae</taxon>
        <taxon>Ponerinae</taxon>
        <taxon>Ponerini</taxon>
        <taxon>Harpegnathos</taxon>
    </lineage>
</organism>
<dbReference type="SUPFAM" id="SSF53901">
    <property type="entry name" value="Thiolase-like"/>
    <property type="match status" value="1"/>
</dbReference>
<dbReference type="Pfam" id="PF00109">
    <property type="entry name" value="ketoacyl-synt"/>
    <property type="match status" value="1"/>
</dbReference>
<dbReference type="InterPro" id="IPR014031">
    <property type="entry name" value="Ketoacyl_synth_C"/>
</dbReference>
<comment type="similarity">
    <text evidence="2">Belongs to the thiolase-like superfamily. Beta-ketoacyl-ACP synthases family.</text>
</comment>
<dbReference type="GO" id="GO:0006633">
    <property type="term" value="P:fatty acid biosynthetic process"/>
    <property type="evidence" value="ECO:0007669"/>
    <property type="project" value="InterPro"/>
</dbReference>
<dbReference type="PROSITE" id="PS52004">
    <property type="entry name" value="KS3_2"/>
    <property type="match status" value="1"/>
</dbReference>
<dbReference type="InterPro" id="IPR018201">
    <property type="entry name" value="Ketoacyl_synth_AS"/>
</dbReference>
<dbReference type="PROSITE" id="PS00606">
    <property type="entry name" value="KS3_1"/>
    <property type="match status" value="1"/>
</dbReference>
<dbReference type="CDD" id="cd00833">
    <property type="entry name" value="PKS"/>
    <property type="match status" value="1"/>
</dbReference>